<reference evidence="1" key="1">
    <citation type="submission" date="2022-04" db="EMBL/GenBank/DDBJ databases">
        <title>Carnegiea gigantea Genome sequencing and assembly v2.</title>
        <authorList>
            <person name="Copetti D."/>
            <person name="Sanderson M.J."/>
            <person name="Burquez A."/>
            <person name="Wojciechowski M.F."/>
        </authorList>
    </citation>
    <scope>NUCLEOTIDE SEQUENCE</scope>
    <source>
        <strain evidence="1">SGP5-SGP5p</strain>
        <tissue evidence="1">Aerial part</tissue>
    </source>
</reference>
<dbReference type="Proteomes" id="UP001153076">
    <property type="component" value="Unassembled WGS sequence"/>
</dbReference>
<sequence>MREIIEGKHEEGYRMLAHYVEEFKAKNPVSTCFINWIDEDLGKNPTFKHLFIGIGVAISSFKEHCASFHAYFYTAANAYSACVHEKAMEQIKQKEAAAYRWLRDTEPLEHWARFKFDQTLKCPDNTNNFVENFNHAILNFRGKPVFTMLEDIRKLVGGRFVKKFEKAQSWEGKIIGIPCKHAARCILRIKDKLENYCDDCFEVENDRKLYDTIVGPISTPTMWESRTLP</sequence>
<keyword evidence="2" id="KW-1185">Reference proteome</keyword>
<dbReference type="AlphaFoldDB" id="A0A9Q1JU46"/>
<dbReference type="OrthoDB" id="1937322at2759"/>
<accession>A0A9Q1JU46</accession>
<proteinExistence type="predicted"/>
<protein>
    <submittedName>
        <fullName evidence="1">Uncharacterized protein</fullName>
    </submittedName>
</protein>
<dbReference type="PANTHER" id="PTHR31973:SF187">
    <property type="entry name" value="MUTATOR TRANSPOSASE MUDRA PROTEIN"/>
    <property type="match status" value="1"/>
</dbReference>
<organism evidence="1 2">
    <name type="scientific">Carnegiea gigantea</name>
    <dbReference type="NCBI Taxonomy" id="171969"/>
    <lineage>
        <taxon>Eukaryota</taxon>
        <taxon>Viridiplantae</taxon>
        <taxon>Streptophyta</taxon>
        <taxon>Embryophyta</taxon>
        <taxon>Tracheophyta</taxon>
        <taxon>Spermatophyta</taxon>
        <taxon>Magnoliopsida</taxon>
        <taxon>eudicotyledons</taxon>
        <taxon>Gunneridae</taxon>
        <taxon>Pentapetalae</taxon>
        <taxon>Caryophyllales</taxon>
        <taxon>Cactineae</taxon>
        <taxon>Cactaceae</taxon>
        <taxon>Cactoideae</taxon>
        <taxon>Echinocereeae</taxon>
        <taxon>Carnegiea</taxon>
    </lineage>
</organism>
<comment type="caution">
    <text evidence="1">The sequence shown here is derived from an EMBL/GenBank/DDBJ whole genome shotgun (WGS) entry which is preliminary data.</text>
</comment>
<name>A0A9Q1JU46_9CARY</name>
<evidence type="ECO:0000313" key="2">
    <source>
        <dbReference type="Proteomes" id="UP001153076"/>
    </source>
</evidence>
<gene>
    <name evidence="1" type="ORF">Cgig2_007509</name>
</gene>
<evidence type="ECO:0000313" key="1">
    <source>
        <dbReference type="EMBL" id="KAJ8431093.1"/>
    </source>
</evidence>
<dbReference type="PANTHER" id="PTHR31973">
    <property type="entry name" value="POLYPROTEIN, PUTATIVE-RELATED"/>
    <property type="match status" value="1"/>
</dbReference>
<dbReference type="EMBL" id="JAKOGI010000721">
    <property type="protein sequence ID" value="KAJ8431093.1"/>
    <property type="molecule type" value="Genomic_DNA"/>
</dbReference>